<feature type="region of interest" description="Disordered" evidence="2">
    <location>
        <begin position="69"/>
        <end position="142"/>
    </location>
</feature>
<dbReference type="SUPFAM" id="SSF56300">
    <property type="entry name" value="Metallo-dependent phosphatases"/>
    <property type="match status" value="1"/>
</dbReference>
<keyword evidence="3" id="KW-1133">Transmembrane helix</keyword>
<keyword evidence="3" id="KW-0812">Transmembrane</keyword>
<accession>A0A9P6RUW4</accession>
<evidence type="ECO:0000256" key="2">
    <source>
        <dbReference type="SAM" id="MobiDB-lite"/>
    </source>
</evidence>
<gene>
    <name evidence="4" type="ORF">BGZ99_000010</name>
</gene>
<feature type="transmembrane region" description="Helical" evidence="3">
    <location>
        <begin position="538"/>
        <end position="557"/>
    </location>
</feature>
<dbReference type="InterPro" id="IPR033308">
    <property type="entry name" value="PGAP5/Cdc1/Ted1"/>
</dbReference>
<dbReference type="OrthoDB" id="5977743at2759"/>
<dbReference type="EMBL" id="JAAAIP010000001">
    <property type="protein sequence ID" value="KAG0330540.1"/>
    <property type="molecule type" value="Genomic_DNA"/>
</dbReference>
<dbReference type="GO" id="GO:0005783">
    <property type="term" value="C:endoplasmic reticulum"/>
    <property type="evidence" value="ECO:0007669"/>
    <property type="project" value="TreeGrafter"/>
</dbReference>
<comment type="caution">
    <text evidence="4">The sequence shown here is derived from an EMBL/GenBank/DDBJ whole genome shotgun (WGS) entry which is preliminary data.</text>
</comment>
<evidence type="ECO:0000313" key="4">
    <source>
        <dbReference type="EMBL" id="KAG0330540.1"/>
    </source>
</evidence>
<protein>
    <recommendedName>
        <fullName evidence="6">Calcineurin-like phosphoesterase domain-containing protein</fullName>
    </recommendedName>
</protein>
<proteinExistence type="predicted"/>
<keyword evidence="1 3" id="KW-0472">Membrane</keyword>
<evidence type="ECO:0000256" key="1">
    <source>
        <dbReference type="ARBA" id="ARBA00023136"/>
    </source>
</evidence>
<evidence type="ECO:0000313" key="5">
    <source>
        <dbReference type="Proteomes" id="UP000738325"/>
    </source>
</evidence>
<dbReference type="PANTHER" id="PTHR13315:SF4">
    <property type="entry name" value="METALLOPHOSPHOESTERASE, ISOFORM E"/>
    <property type="match status" value="1"/>
</dbReference>
<name>A0A9P6RUW4_9FUNG</name>
<dbReference type="InterPro" id="IPR029052">
    <property type="entry name" value="Metallo-depent_PP-like"/>
</dbReference>
<dbReference type="AlphaFoldDB" id="A0A9P6RUW4"/>
<keyword evidence="5" id="KW-1185">Reference proteome</keyword>
<feature type="compositionally biased region" description="Polar residues" evidence="2">
    <location>
        <begin position="104"/>
        <end position="142"/>
    </location>
</feature>
<evidence type="ECO:0000256" key="3">
    <source>
        <dbReference type="SAM" id="Phobius"/>
    </source>
</evidence>
<evidence type="ECO:0008006" key="6">
    <source>
        <dbReference type="Google" id="ProtNLM"/>
    </source>
</evidence>
<reference evidence="4" key="1">
    <citation type="journal article" date="2020" name="Fungal Divers.">
        <title>Resolving the Mortierellaceae phylogeny through synthesis of multi-gene phylogenetics and phylogenomics.</title>
        <authorList>
            <person name="Vandepol N."/>
            <person name="Liber J."/>
            <person name="Desiro A."/>
            <person name="Na H."/>
            <person name="Kennedy M."/>
            <person name="Barry K."/>
            <person name="Grigoriev I.V."/>
            <person name="Miller A.N."/>
            <person name="O'Donnell K."/>
            <person name="Stajich J.E."/>
            <person name="Bonito G."/>
        </authorList>
    </citation>
    <scope>NUCLEOTIDE SEQUENCE</scope>
    <source>
        <strain evidence="4">REB-010B</strain>
    </source>
</reference>
<feature type="compositionally biased region" description="Low complexity" evidence="2">
    <location>
        <begin position="88"/>
        <end position="103"/>
    </location>
</feature>
<dbReference type="GO" id="GO:0006506">
    <property type="term" value="P:GPI anchor biosynthetic process"/>
    <property type="evidence" value="ECO:0007669"/>
    <property type="project" value="InterPro"/>
</dbReference>
<sequence>MAKYDSVPTTEDDLLDLHPHLWDQQQQRVPTASSSSSFLRRTSHFLPDLTNAIRARASSIVSDISFHGNRSGSHSDTLSPPLLAQTHSSSSGSPTSPAVSSSPRIQDTQTLHRSSISDSLRSANSDAGNANSTGISSNKAQRAISHQSPHVRLLRLIWLVALMVGEHGTYWAMVRRCSWPENSLWDSSKSALKDRYRIAVVADPQLTDWMSYHQSGLLLALVETYTDIYMKRSFRRLHASLRPDAVLFLGDLNDGGRLTHGETFNKNLNRFQEWIFETKSTAWNQQPIVMDVIDGDSPVETAPDSTDDTQDTITGHYRQLVNVPLDADEREAIRNAGRSVRLYVAGNHDVGFGDTLIPSSLARFKRVWGSVNYEINVGNHSLVVLDTLALSSDIKDIREESQQFLTQMEREQLIIDRKGEQFQNMVNATLSRQILRGIQPDMVFSGDDHDWCEIAHSLDGTLTPEVTLPTFSFAQGIQQPGFVMLSLYNPDHKVKNNFPMVPVSSGLPTSTDEGAGSVARPTDDTTFAYDECMLPNQILIYMCYVALLGFTVNWILAQRYRWMMRGRRHLAERSILVRWTDSLSGPSNIDMVSHGSAAAVATSQRSQQGRLTDDDSFEGFSPTIYADQEQEQAFFNGNVSRKGNHVWPLLSTIYWKMAGWDIWNIARYVVPFYAFLFVVSII</sequence>
<organism evidence="4 5">
    <name type="scientific">Dissophora globulifera</name>
    <dbReference type="NCBI Taxonomy" id="979702"/>
    <lineage>
        <taxon>Eukaryota</taxon>
        <taxon>Fungi</taxon>
        <taxon>Fungi incertae sedis</taxon>
        <taxon>Mucoromycota</taxon>
        <taxon>Mortierellomycotina</taxon>
        <taxon>Mortierellomycetes</taxon>
        <taxon>Mortierellales</taxon>
        <taxon>Mortierellaceae</taxon>
        <taxon>Dissophora</taxon>
    </lineage>
</organism>
<feature type="compositionally biased region" description="Polar residues" evidence="2">
    <location>
        <begin position="69"/>
        <end position="78"/>
    </location>
</feature>
<dbReference type="Proteomes" id="UP000738325">
    <property type="component" value="Unassembled WGS sequence"/>
</dbReference>
<dbReference type="GO" id="GO:0016020">
    <property type="term" value="C:membrane"/>
    <property type="evidence" value="ECO:0007669"/>
    <property type="project" value="GOC"/>
</dbReference>
<dbReference type="PANTHER" id="PTHR13315">
    <property type="entry name" value="METALLO PHOSPHOESTERASE RELATED"/>
    <property type="match status" value="1"/>
</dbReference>